<dbReference type="GO" id="GO:0004674">
    <property type="term" value="F:protein serine/threonine kinase activity"/>
    <property type="evidence" value="ECO:0007669"/>
    <property type="project" value="UniProtKB-KW"/>
</dbReference>
<sequence>MMITDSGLRPTPPPSGVAVLEVKSEPESIKAARDFVADWFTENAYDDDLIYIARTVVTELATNAHRHGSGEDDPITTRVFNTDAGPVIEVLDASPELPSPKPLTLDALTGRGLAMVDLMVPAWGFARIPEGGKAVWALLHAHA</sequence>
<keyword evidence="3" id="KW-0547">Nucleotide-binding</keyword>
<keyword evidence="1" id="KW-0723">Serine/threonine-protein kinase</keyword>
<name>A0A372JU01_9ACTN</name>
<dbReference type="GO" id="GO:0005524">
    <property type="term" value="F:ATP binding"/>
    <property type="evidence" value="ECO:0007669"/>
    <property type="project" value="UniProtKB-KW"/>
</dbReference>
<dbReference type="PANTHER" id="PTHR35526">
    <property type="entry name" value="ANTI-SIGMA-F FACTOR RSBW-RELATED"/>
    <property type="match status" value="1"/>
</dbReference>
<dbReference type="PANTHER" id="PTHR35526:SF3">
    <property type="entry name" value="ANTI-SIGMA-F FACTOR RSBW"/>
    <property type="match status" value="1"/>
</dbReference>
<dbReference type="Proteomes" id="UP000261811">
    <property type="component" value="Unassembled WGS sequence"/>
</dbReference>
<dbReference type="CDD" id="cd16936">
    <property type="entry name" value="HATPase_RsbW-like"/>
    <property type="match status" value="1"/>
</dbReference>
<keyword evidence="1" id="KW-0808">Transferase</keyword>
<accession>A0A372JU01</accession>
<evidence type="ECO:0000313" key="3">
    <source>
        <dbReference type="EMBL" id="RFU43224.1"/>
    </source>
</evidence>
<dbReference type="InterPro" id="IPR050267">
    <property type="entry name" value="Anti-sigma-factor_SerPK"/>
</dbReference>
<keyword evidence="1" id="KW-0418">Kinase</keyword>
<dbReference type="Gene3D" id="3.30.565.10">
    <property type="entry name" value="Histidine kinase-like ATPase, C-terminal domain"/>
    <property type="match status" value="1"/>
</dbReference>
<evidence type="ECO:0000256" key="1">
    <source>
        <dbReference type="ARBA" id="ARBA00022527"/>
    </source>
</evidence>
<comment type="caution">
    <text evidence="3">The sequence shown here is derived from an EMBL/GenBank/DDBJ whole genome shotgun (WGS) entry which is preliminary data.</text>
</comment>
<evidence type="ECO:0000313" key="4">
    <source>
        <dbReference type="Proteomes" id="UP000261811"/>
    </source>
</evidence>
<proteinExistence type="predicted"/>
<evidence type="ECO:0000259" key="2">
    <source>
        <dbReference type="Pfam" id="PF13581"/>
    </source>
</evidence>
<dbReference type="EMBL" id="QURH01000039">
    <property type="protein sequence ID" value="RFU43224.1"/>
    <property type="molecule type" value="Genomic_DNA"/>
</dbReference>
<dbReference type="Pfam" id="PF13581">
    <property type="entry name" value="HATPase_c_2"/>
    <property type="match status" value="1"/>
</dbReference>
<dbReference type="SUPFAM" id="SSF55874">
    <property type="entry name" value="ATPase domain of HSP90 chaperone/DNA topoisomerase II/histidine kinase"/>
    <property type="match status" value="1"/>
</dbReference>
<feature type="domain" description="Histidine kinase/HSP90-like ATPase" evidence="2">
    <location>
        <begin position="23"/>
        <end position="123"/>
    </location>
</feature>
<keyword evidence="3" id="KW-0067">ATP-binding</keyword>
<reference evidence="3 4" key="1">
    <citation type="submission" date="2018-08" db="EMBL/GenBank/DDBJ databases">
        <title>Actinomadura jelena sp. nov., a novel Actinomycete isolated from soil in Chad.</title>
        <authorList>
            <person name="Shi L."/>
        </authorList>
    </citation>
    <scope>NUCLEOTIDE SEQUENCE [LARGE SCALE GENOMIC DNA]</scope>
    <source>
        <strain evidence="3 4">NEAU-G17</strain>
    </source>
</reference>
<gene>
    <name evidence="3" type="ORF">DZF91_02355</name>
</gene>
<organism evidence="3 4">
    <name type="scientific">Actinomadura logoneensis</name>
    <dbReference type="NCBI Taxonomy" id="2293572"/>
    <lineage>
        <taxon>Bacteria</taxon>
        <taxon>Bacillati</taxon>
        <taxon>Actinomycetota</taxon>
        <taxon>Actinomycetes</taxon>
        <taxon>Streptosporangiales</taxon>
        <taxon>Thermomonosporaceae</taxon>
        <taxon>Actinomadura</taxon>
    </lineage>
</organism>
<dbReference type="InterPro" id="IPR003594">
    <property type="entry name" value="HATPase_dom"/>
</dbReference>
<dbReference type="InterPro" id="IPR036890">
    <property type="entry name" value="HATPase_C_sf"/>
</dbReference>
<keyword evidence="4" id="KW-1185">Reference proteome</keyword>
<dbReference type="AlphaFoldDB" id="A0A372JU01"/>
<protein>
    <submittedName>
        <fullName evidence="3">ATP-binding protein</fullName>
    </submittedName>
</protein>